<reference evidence="1 2" key="1">
    <citation type="submission" date="2011-08" db="EMBL/GenBank/DDBJ databases">
        <title>The Genome Sequence of Alistipes indistinctus YIT 12060.</title>
        <authorList>
            <consortium name="The Broad Institute Genome Sequencing Platform"/>
            <person name="Earl A."/>
            <person name="Ward D."/>
            <person name="Feldgarden M."/>
            <person name="Gevers D."/>
            <person name="Morotomi M."/>
            <person name="Young S.K."/>
            <person name="Zeng Q."/>
            <person name="Gargeya S."/>
            <person name="Fitzgerald M."/>
            <person name="Haas B."/>
            <person name="Abouelleil A."/>
            <person name="Alvarado L."/>
            <person name="Arachchi H.M."/>
            <person name="Berlin A."/>
            <person name="Brown A."/>
            <person name="Chapman S.B."/>
            <person name="Chen Z."/>
            <person name="Dunbar C."/>
            <person name="Freedman E."/>
            <person name="Gearin G."/>
            <person name="Gellesch M."/>
            <person name="Goldberg J."/>
            <person name="Griggs A."/>
            <person name="Gujja S."/>
            <person name="Heiman D."/>
            <person name="Howarth C."/>
            <person name="Larson L."/>
            <person name="Lui A."/>
            <person name="MacDonald P.J.P."/>
            <person name="Montmayeur A."/>
            <person name="Murphy C."/>
            <person name="Neiman D."/>
            <person name="Pearson M."/>
            <person name="Priest M."/>
            <person name="Roberts A."/>
            <person name="Saif S."/>
            <person name="Shea T."/>
            <person name="Shenoy N."/>
            <person name="Sisk P."/>
            <person name="Stolte C."/>
            <person name="Sykes S."/>
            <person name="Wortman J."/>
            <person name="Nusbaum C."/>
            <person name="Birren B."/>
        </authorList>
    </citation>
    <scope>NUCLEOTIDE SEQUENCE [LARGE SCALE GENOMIC DNA]</scope>
    <source>
        <strain evidence="1 2">YIT 12060</strain>
    </source>
</reference>
<proteinExistence type="predicted"/>
<dbReference type="HOGENOM" id="CLU_1583112_0_0_10"/>
<organism evidence="1 2">
    <name type="scientific">Alistipes indistinctus YIT 12060</name>
    <dbReference type="NCBI Taxonomy" id="742725"/>
    <lineage>
        <taxon>Bacteria</taxon>
        <taxon>Pseudomonadati</taxon>
        <taxon>Bacteroidota</taxon>
        <taxon>Bacteroidia</taxon>
        <taxon>Bacteroidales</taxon>
        <taxon>Rikenellaceae</taxon>
        <taxon>Alistipes</taxon>
    </lineage>
</organism>
<protein>
    <submittedName>
        <fullName evidence="1">Uncharacterized protein</fullName>
    </submittedName>
</protein>
<dbReference type="GeneID" id="92814871"/>
<dbReference type="RefSeq" id="WP_009134913.1">
    <property type="nucleotide sequence ID" value="NZ_CP102250.1"/>
</dbReference>
<dbReference type="eggNOG" id="ENOG50346RK">
    <property type="taxonomic scope" value="Bacteria"/>
</dbReference>
<dbReference type="Proteomes" id="UP000006008">
    <property type="component" value="Unassembled WGS sequence"/>
</dbReference>
<dbReference type="EMBL" id="ADLD01000013">
    <property type="protein sequence ID" value="EHB92058.1"/>
    <property type="molecule type" value="Genomic_DNA"/>
</dbReference>
<keyword evidence="2" id="KW-1185">Reference proteome</keyword>
<dbReference type="STRING" id="742725.HMPREF9450_02107"/>
<dbReference type="AlphaFoldDB" id="G5H921"/>
<gene>
    <name evidence="1" type="ORF">HMPREF9450_02107</name>
</gene>
<comment type="caution">
    <text evidence="1">The sequence shown here is derived from an EMBL/GenBank/DDBJ whole genome shotgun (WGS) entry which is preliminary data.</text>
</comment>
<dbReference type="OrthoDB" id="1004157at2"/>
<evidence type="ECO:0000313" key="2">
    <source>
        <dbReference type="Proteomes" id="UP000006008"/>
    </source>
</evidence>
<accession>G5H921</accession>
<name>G5H921_9BACT</name>
<sequence>MFQNLRKGSSVYVLDTRETPKFYVATVKEVGMPYYPQPTPGQLTPFQQQYINIVLDNNESWGVRANMDVESKGGLTVSMTREGLMPAITAGQKESSDIINSFDRHKANLSAYDQILKDLDPSYAKTREQDEEIKRLNSELTEIKNLMKAVPSLNDIKSLLKPETTKTK</sequence>
<evidence type="ECO:0000313" key="1">
    <source>
        <dbReference type="EMBL" id="EHB92058.1"/>
    </source>
</evidence>